<feature type="domain" description="Spore germination protein N-terminal" evidence="9">
    <location>
        <begin position="23"/>
        <end position="195"/>
    </location>
</feature>
<evidence type="ECO:0000256" key="5">
    <source>
        <dbReference type="ARBA" id="ARBA00023136"/>
    </source>
</evidence>
<dbReference type="Gene3D" id="6.20.190.10">
    <property type="entry name" value="Nutrient germinant receptor protein C, domain 1"/>
    <property type="match status" value="1"/>
</dbReference>
<dbReference type="Proteomes" id="UP001459714">
    <property type="component" value="Unassembled WGS sequence"/>
</dbReference>
<evidence type="ECO:0000259" key="9">
    <source>
        <dbReference type="Pfam" id="PF25198"/>
    </source>
</evidence>
<dbReference type="Pfam" id="PF05504">
    <property type="entry name" value="Spore_GerAC"/>
    <property type="match status" value="1"/>
</dbReference>
<sequence>MTKRLNLFAFICITILLAGCWNHRELTDIGIIAAVGIDYGQDKRYNMTFQFVNPKNIAGNQQTSGLSGPAITIYESEGDNLLEAARAASQHVSRQLYFAHTNVLMIGEEVARDGLTDILDIAIRNPDFRPTATIVIAKDSTAEQILKTLTPLDQIPANKIDKTLQFSESRWGENIHLTVGELVPTIYSKSKQAVVSGFVLKGDKEKGKQDANIQSSRPLAPLNADGIGIFKGDKLITWAEGKTARGINWILNNIQSTVMAVDWKDKKDAFGITINLSKSKVSANVKNNKPHITVHIDAEGGITEADTFLDLSKAEELIKVQNALRKEIKKEIENSIQFAQKHKADVFGFGEKISQVDEVYWKKVADVWNEEIFPNLEVKVEVNAFIRRTYLISKPFLYEHKGNDKTWKTQN</sequence>
<dbReference type="PANTHER" id="PTHR35789:SF1">
    <property type="entry name" value="SPORE GERMINATION PROTEIN B3"/>
    <property type="match status" value="1"/>
</dbReference>
<keyword evidence="4" id="KW-0732">Signal</keyword>
<dbReference type="InterPro" id="IPR008844">
    <property type="entry name" value="Spore_GerAC-like"/>
</dbReference>
<comment type="caution">
    <text evidence="10">The sequence shown here is derived from an EMBL/GenBank/DDBJ whole genome shotgun (WGS) entry which is preliminary data.</text>
</comment>
<keyword evidence="7" id="KW-0449">Lipoprotein</keyword>
<evidence type="ECO:0000256" key="6">
    <source>
        <dbReference type="ARBA" id="ARBA00023139"/>
    </source>
</evidence>
<dbReference type="InterPro" id="IPR038501">
    <property type="entry name" value="Spore_GerAC_C_sf"/>
</dbReference>
<reference evidence="10 11" key="1">
    <citation type="submission" date="2024-03" db="EMBL/GenBank/DDBJ databases">
        <title>Bacilli Hybrid Assemblies.</title>
        <authorList>
            <person name="Kovac J."/>
        </authorList>
    </citation>
    <scope>NUCLEOTIDE SEQUENCE [LARGE SCALE GENOMIC DNA]</scope>
    <source>
        <strain evidence="10 11">FSL M8-0022</strain>
    </source>
</reference>
<dbReference type="RefSeq" id="WP_342020058.1">
    <property type="nucleotide sequence ID" value="NZ_JBBYAK010000001.1"/>
</dbReference>
<evidence type="ECO:0000256" key="7">
    <source>
        <dbReference type="ARBA" id="ARBA00023288"/>
    </source>
</evidence>
<evidence type="ECO:0000256" key="1">
    <source>
        <dbReference type="ARBA" id="ARBA00004635"/>
    </source>
</evidence>
<evidence type="ECO:0000256" key="3">
    <source>
        <dbReference type="ARBA" id="ARBA00022544"/>
    </source>
</evidence>
<organism evidence="10 11">
    <name type="scientific">Caldifermentibacillus hisashii</name>
    <dbReference type="NCBI Taxonomy" id="996558"/>
    <lineage>
        <taxon>Bacteria</taxon>
        <taxon>Bacillati</taxon>
        <taxon>Bacillota</taxon>
        <taxon>Bacilli</taxon>
        <taxon>Bacillales</taxon>
        <taxon>Bacillaceae</taxon>
        <taxon>Caldifermentibacillus</taxon>
    </lineage>
</organism>
<dbReference type="NCBIfam" id="TIGR02887">
    <property type="entry name" value="spore_ger_x_C"/>
    <property type="match status" value="1"/>
</dbReference>
<keyword evidence="11" id="KW-1185">Reference proteome</keyword>
<dbReference type="EMBL" id="JBBYAK010000001">
    <property type="protein sequence ID" value="MEL3957042.1"/>
    <property type="molecule type" value="Genomic_DNA"/>
</dbReference>
<comment type="subcellular location">
    <subcellularLocation>
        <location evidence="1">Membrane</location>
        <topology evidence="1">Lipid-anchor</topology>
    </subcellularLocation>
</comment>
<proteinExistence type="inferred from homology"/>
<dbReference type="InterPro" id="IPR057336">
    <property type="entry name" value="GerAC_N"/>
</dbReference>
<keyword evidence="5" id="KW-0472">Membrane</keyword>
<accession>A0ABU9JW04</accession>
<dbReference type="Pfam" id="PF25198">
    <property type="entry name" value="Spore_GerAC_N"/>
    <property type="match status" value="1"/>
</dbReference>
<comment type="similarity">
    <text evidence="2">Belongs to the GerABKC lipoprotein family.</text>
</comment>
<name>A0ABU9JW04_9BACI</name>
<dbReference type="InterPro" id="IPR046953">
    <property type="entry name" value="Spore_GerAC-like_C"/>
</dbReference>
<dbReference type="PROSITE" id="PS51257">
    <property type="entry name" value="PROKAR_LIPOPROTEIN"/>
    <property type="match status" value="1"/>
</dbReference>
<evidence type="ECO:0000313" key="10">
    <source>
        <dbReference type="EMBL" id="MEL3957042.1"/>
    </source>
</evidence>
<dbReference type="Gene3D" id="3.30.300.210">
    <property type="entry name" value="Nutrient germinant receptor protein C, domain 3"/>
    <property type="match status" value="1"/>
</dbReference>
<gene>
    <name evidence="10" type="ORF">NST17_07525</name>
</gene>
<evidence type="ECO:0000256" key="4">
    <source>
        <dbReference type="ARBA" id="ARBA00022729"/>
    </source>
</evidence>
<keyword evidence="3" id="KW-0309">Germination</keyword>
<evidence type="ECO:0000256" key="2">
    <source>
        <dbReference type="ARBA" id="ARBA00007886"/>
    </source>
</evidence>
<evidence type="ECO:0000313" key="11">
    <source>
        <dbReference type="Proteomes" id="UP001459714"/>
    </source>
</evidence>
<feature type="domain" description="Spore germination GerAC-like C-terminal" evidence="8">
    <location>
        <begin position="225"/>
        <end position="389"/>
    </location>
</feature>
<keyword evidence="6" id="KW-0564">Palmitate</keyword>
<dbReference type="PANTHER" id="PTHR35789">
    <property type="entry name" value="SPORE GERMINATION PROTEIN B3"/>
    <property type="match status" value="1"/>
</dbReference>
<protein>
    <submittedName>
        <fullName evidence="10">Ger(X)C family spore germination protein</fullName>
    </submittedName>
</protein>
<evidence type="ECO:0000259" key="8">
    <source>
        <dbReference type="Pfam" id="PF05504"/>
    </source>
</evidence>